<evidence type="ECO:0000313" key="4">
    <source>
        <dbReference type="Proteomes" id="UP000233551"/>
    </source>
</evidence>
<accession>A0A2I0JVW0</accession>
<evidence type="ECO:0000256" key="2">
    <source>
        <dbReference type="SAM" id="Phobius"/>
    </source>
</evidence>
<gene>
    <name evidence="3" type="ORF">CRG98_019200</name>
</gene>
<sequence>MSPSIDPHPYLPYTLGTLLLSMGFGLALYCFPRASASHFTAFHGLGPRTLLLSTGFGLALYCFPRASAWRFTAFRGLRPRTLQLSAGFGPSPTTSHPPNPNQATIL</sequence>
<comment type="caution">
    <text evidence="3">The sequence shown here is derived from an EMBL/GenBank/DDBJ whole genome shotgun (WGS) entry which is preliminary data.</text>
</comment>
<proteinExistence type="predicted"/>
<feature type="region of interest" description="Disordered" evidence="1">
    <location>
        <begin position="85"/>
        <end position="106"/>
    </location>
</feature>
<evidence type="ECO:0000256" key="1">
    <source>
        <dbReference type="SAM" id="MobiDB-lite"/>
    </source>
</evidence>
<protein>
    <submittedName>
        <fullName evidence="3">Uncharacterized protein</fullName>
    </submittedName>
</protein>
<reference evidence="3 4" key="1">
    <citation type="submission" date="2017-11" db="EMBL/GenBank/DDBJ databases">
        <title>De-novo sequencing of pomegranate (Punica granatum L.) genome.</title>
        <authorList>
            <person name="Akparov Z."/>
            <person name="Amiraslanov A."/>
            <person name="Hajiyeva S."/>
            <person name="Abbasov M."/>
            <person name="Kaur K."/>
            <person name="Hamwieh A."/>
            <person name="Solovyev V."/>
            <person name="Salamov A."/>
            <person name="Braich B."/>
            <person name="Kosarev P."/>
            <person name="Mahmoud A."/>
            <person name="Hajiyev E."/>
            <person name="Babayeva S."/>
            <person name="Izzatullayeva V."/>
            <person name="Mammadov A."/>
            <person name="Mammadov A."/>
            <person name="Sharifova S."/>
            <person name="Ojaghi J."/>
            <person name="Eynullazada K."/>
            <person name="Bayramov B."/>
            <person name="Abdulazimova A."/>
            <person name="Shahmuradov I."/>
        </authorList>
    </citation>
    <scope>NUCLEOTIDE SEQUENCE [LARGE SCALE GENOMIC DNA]</scope>
    <source>
        <strain evidence="4">cv. AG2017</strain>
        <tissue evidence="3">Leaf</tissue>
    </source>
</reference>
<evidence type="ECO:0000313" key="3">
    <source>
        <dbReference type="EMBL" id="PKI60415.1"/>
    </source>
</evidence>
<feature type="transmembrane region" description="Helical" evidence="2">
    <location>
        <begin position="12"/>
        <end position="31"/>
    </location>
</feature>
<name>A0A2I0JVW0_PUNGR</name>
<organism evidence="3 4">
    <name type="scientific">Punica granatum</name>
    <name type="common">Pomegranate</name>
    <dbReference type="NCBI Taxonomy" id="22663"/>
    <lineage>
        <taxon>Eukaryota</taxon>
        <taxon>Viridiplantae</taxon>
        <taxon>Streptophyta</taxon>
        <taxon>Embryophyta</taxon>
        <taxon>Tracheophyta</taxon>
        <taxon>Spermatophyta</taxon>
        <taxon>Magnoliopsida</taxon>
        <taxon>eudicotyledons</taxon>
        <taxon>Gunneridae</taxon>
        <taxon>Pentapetalae</taxon>
        <taxon>rosids</taxon>
        <taxon>malvids</taxon>
        <taxon>Myrtales</taxon>
        <taxon>Lythraceae</taxon>
        <taxon>Punica</taxon>
    </lineage>
</organism>
<dbReference type="Proteomes" id="UP000233551">
    <property type="component" value="Unassembled WGS sequence"/>
</dbReference>
<keyword evidence="4" id="KW-1185">Reference proteome</keyword>
<keyword evidence="2" id="KW-1133">Transmembrane helix</keyword>
<keyword evidence="2" id="KW-0472">Membrane</keyword>
<dbReference type="AlphaFoldDB" id="A0A2I0JVW0"/>
<keyword evidence="2" id="KW-0812">Transmembrane</keyword>
<dbReference type="EMBL" id="PGOL01001156">
    <property type="protein sequence ID" value="PKI60415.1"/>
    <property type="molecule type" value="Genomic_DNA"/>
</dbReference>